<feature type="region of interest" description="Disordered" evidence="5">
    <location>
        <begin position="1"/>
        <end position="34"/>
    </location>
</feature>
<dbReference type="InterPro" id="IPR013325">
    <property type="entry name" value="RNA_pol_sigma_r2"/>
</dbReference>
<evidence type="ECO:0000256" key="2">
    <source>
        <dbReference type="ARBA" id="ARBA00023015"/>
    </source>
</evidence>
<name>A0A850DPV7_9MICO</name>
<dbReference type="RefSeq" id="WP_175325469.1">
    <property type="nucleotide sequence ID" value="NZ_BAAAWP010000001.1"/>
</dbReference>
<dbReference type="InterPro" id="IPR039425">
    <property type="entry name" value="RNA_pol_sigma-70-like"/>
</dbReference>
<dbReference type="InterPro" id="IPR013324">
    <property type="entry name" value="RNA_pol_sigma_r3/r4-like"/>
</dbReference>
<dbReference type="PANTHER" id="PTHR43133:SF51">
    <property type="entry name" value="RNA POLYMERASE SIGMA FACTOR"/>
    <property type="match status" value="1"/>
</dbReference>
<dbReference type="Pfam" id="PF04542">
    <property type="entry name" value="Sigma70_r2"/>
    <property type="match status" value="1"/>
</dbReference>
<keyword evidence="4" id="KW-0804">Transcription</keyword>
<dbReference type="EMBL" id="JABMCG010000090">
    <property type="protein sequence ID" value="NUU27527.1"/>
    <property type="molecule type" value="Genomic_DNA"/>
</dbReference>
<evidence type="ECO:0000256" key="4">
    <source>
        <dbReference type="ARBA" id="ARBA00023163"/>
    </source>
</evidence>
<keyword evidence="2" id="KW-0805">Transcription regulation</keyword>
<dbReference type="Proteomes" id="UP000539146">
    <property type="component" value="Unassembled WGS sequence"/>
</dbReference>
<proteinExistence type="inferred from homology"/>
<evidence type="ECO:0000256" key="3">
    <source>
        <dbReference type="ARBA" id="ARBA00023082"/>
    </source>
</evidence>
<gene>
    <name evidence="8" type="ORF">HP467_05290</name>
</gene>
<dbReference type="Gene3D" id="1.10.1740.10">
    <property type="match status" value="1"/>
</dbReference>
<dbReference type="InterPro" id="IPR007627">
    <property type="entry name" value="RNA_pol_sigma70_r2"/>
</dbReference>
<feature type="compositionally biased region" description="Low complexity" evidence="5">
    <location>
        <begin position="1"/>
        <end position="14"/>
    </location>
</feature>
<accession>A0A850DPV7</accession>
<dbReference type="PANTHER" id="PTHR43133">
    <property type="entry name" value="RNA POLYMERASE ECF-TYPE SIGMA FACTO"/>
    <property type="match status" value="1"/>
</dbReference>
<evidence type="ECO:0000313" key="9">
    <source>
        <dbReference type="Proteomes" id="UP000539146"/>
    </source>
</evidence>
<dbReference type="InterPro" id="IPR013249">
    <property type="entry name" value="RNA_pol_sigma70_r4_t2"/>
</dbReference>
<keyword evidence="3" id="KW-0731">Sigma factor</keyword>
<evidence type="ECO:0000259" key="7">
    <source>
        <dbReference type="Pfam" id="PF08281"/>
    </source>
</evidence>
<evidence type="ECO:0000259" key="6">
    <source>
        <dbReference type="Pfam" id="PF04542"/>
    </source>
</evidence>
<comment type="similarity">
    <text evidence="1">Belongs to the sigma-70 factor family. ECF subfamily.</text>
</comment>
<dbReference type="Gene3D" id="1.10.10.10">
    <property type="entry name" value="Winged helix-like DNA-binding domain superfamily/Winged helix DNA-binding domain"/>
    <property type="match status" value="1"/>
</dbReference>
<evidence type="ECO:0000313" key="8">
    <source>
        <dbReference type="EMBL" id="NUU27527.1"/>
    </source>
</evidence>
<evidence type="ECO:0000256" key="1">
    <source>
        <dbReference type="ARBA" id="ARBA00010641"/>
    </source>
</evidence>
<reference evidence="8 9" key="1">
    <citation type="submission" date="2020-05" db="EMBL/GenBank/DDBJ databases">
        <title>Genome Sequencing of Type Strains.</title>
        <authorList>
            <person name="Lemaire J.F."/>
            <person name="Inderbitzin P."/>
            <person name="Gregorio O.A."/>
            <person name="Collins S.B."/>
            <person name="Wespe N."/>
            <person name="Knight-Connoni V."/>
        </authorList>
    </citation>
    <scope>NUCLEOTIDE SEQUENCE [LARGE SCALE GENOMIC DNA]</scope>
    <source>
        <strain evidence="8 9">DSM 20512</strain>
    </source>
</reference>
<sequence>MLATLPDPTRTTTPPDHPLPPEPSSPPPSPSAVPPGALVARAATGDDRAFAVLVRRHETMLRAVVGRILDGTAEVDDVVQETFLTAWLRMADLVEGDAIAGWLATTARRRSYDRLRAPDRRRRAELRADAVARTDDCPDAIAERAAMVSVAERLLGALPHEQRRCWELRHLGCLSYREIADAVGLPESTVRGQIARARAAIRSARPDWR</sequence>
<dbReference type="SUPFAM" id="SSF88659">
    <property type="entry name" value="Sigma3 and sigma4 domains of RNA polymerase sigma factors"/>
    <property type="match status" value="1"/>
</dbReference>
<dbReference type="NCBIfam" id="TIGR02937">
    <property type="entry name" value="sigma70-ECF"/>
    <property type="match status" value="1"/>
</dbReference>
<evidence type="ECO:0000256" key="5">
    <source>
        <dbReference type="SAM" id="MobiDB-lite"/>
    </source>
</evidence>
<comment type="caution">
    <text evidence="8">The sequence shown here is derived from an EMBL/GenBank/DDBJ whole genome shotgun (WGS) entry which is preliminary data.</text>
</comment>
<dbReference type="GO" id="GO:0006352">
    <property type="term" value="P:DNA-templated transcription initiation"/>
    <property type="evidence" value="ECO:0007669"/>
    <property type="project" value="InterPro"/>
</dbReference>
<organism evidence="8 9">
    <name type="scientific">Curtobacterium citreum</name>
    <dbReference type="NCBI Taxonomy" id="2036"/>
    <lineage>
        <taxon>Bacteria</taxon>
        <taxon>Bacillati</taxon>
        <taxon>Actinomycetota</taxon>
        <taxon>Actinomycetes</taxon>
        <taxon>Micrococcales</taxon>
        <taxon>Microbacteriaceae</taxon>
        <taxon>Curtobacterium</taxon>
    </lineage>
</organism>
<dbReference type="InterPro" id="IPR036388">
    <property type="entry name" value="WH-like_DNA-bd_sf"/>
</dbReference>
<feature type="compositionally biased region" description="Pro residues" evidence="5">
    <location>
        <begin position="15"/>
        <end position="33"/>
    </location>
</feature>
<dbReference type="SUPFAM" id="SSF88946">
    <property type="entry name" value="Sigma2 domain of RNA polymerase sigma factors"/>
    <property type="match status" value="1"/>
</dbReference>
<dbReference type="GO" id="GO:0016987">
    <property type="term" value="F:sigma factor activity"/>
    <property type="evidence" value="ECO:0007669"/>
    <property type="project" value="UniProtKB-KW"/>
</dbReference>
<dbReference type="GO" id="GO:0003677">
    <property type="term" value="F:DNA binding"/>
    <property type="evidence" value="ECO:0007669"/>
    <property type="project" value="InterPro"/>
</dbReference>
<dbReference type="InterPro" id="IPR014284">
    <property type="entry name" value="RNA_pol_sigma-70_dom"/>
</dbReference>
<dbReference type="Pfam" id="PF08281">
    <property type="entry name" value="Sigma70_r4_2"/>
    <property type="match status" value="1"/>
</dbReference>
<dbReference type="AlphaFoldDB" id="A0A850DPV7"/>
<feature type="domain" description="RNA polymerase sigma-70 region 2" evidence="6">
    <location>
        <begin position="53"/>
        <end position="120"/>
    </location>
</feature>
<feature type="domain" description="RNA polymerase sigma factor 70 region 4 type 2" evidence="7">
    <location>
        <begin position="152"/>
        <end position="200"/>
    </location>
</feature>
<protein>
    <submittedName>
        <fullName evidence="8">Sigma-70 family RNA polymerase sigma factor</fullName>
    </submittedName>
</protein>